<dbReference type="STRING" id="104259.A0A0F7TVE3"/>
<feature type="binding site" evidence="6">
    <location>
        <position position="260"/>
    </location>
    <ligand>
        <name>FAD</name>
        <dbReference type="ChEBI" id="CHEBI:57692"/>
    </ligand>
</feature>
<dbReference type="GO" id="GO:0005737">
    <property type="term" value="C:cytoplasm"/>
    <property type="evidence" value="ECO:0007669"/>
    <property type="project" value="UniProtKB-SubCell"/>
</dbReference>
<protein>
    <recommendedName>
        <fullName evidence="8 9">Glucose-methanol-choline oxidoreductase N-terminal domain-containing protein</fullName>
    </recommendedName>
</protein>
<comment type="cofactor">
    <cofactor evidence="6">
        <name>FAD</name>
        <dbReference type="ChEBI" id="CHEBI:57692"/>
    </cofactor>
</comment>
<keyword evidence="7" id="KW-0285">Flavoprotein</keyword>
<dbReference type="PROSITE" id="PS00624">
    <property type="entry name" value="GMC_OXRED_2"/>
    <property type="match status" value="1"/>
</dbReference>
<evidence type="ECO:0000313" key="10">
    <source>
        <dbReference type="EMBL" id="CEJ60688.1"/>
    </source>
</evidence>
<dbReference type="PIRSF" id="PIRSF000137">
    <property type="entry name" value="Alcohol_oxidase"/>
    <property type="match status" value="1"/>
</dbReference>
<dbReference type="InterPro" id="IPR036188">
    <property type="entry name" value="FAD/NAD-bd_sf"/>
</dbReference>
<dbReference type="PANTHER" id="PTHR11552">
    <property type="entry name" value="GLUCOSE-METHANOL-CHOLINE GMC OXIDOREDUCTASE"/>
    <property type="match status" value="1"/>
</dbReference>
<evidence type="ECO:0000256" key="6">
    <source>
        <dbReference type="PIRSR" id="PIRSR000137-2"/>
    </source>
</evidence>
<keyword evidence="6 7" id="KW-0274">FAD</keyword>
<evidence type="ECO:0000256" key="4">
    <source>
        <dbReference type="ARBA" id="ARBA00022490"/>
    </source>
</evidence>
<organism evidence="10 11">
    <name type="scientific">Penicillium brasilianum</name>
    <dbReference type="NCBI Taxonomy" id="104259"/>
    <lineage>
        <taxon>Eukaryota</taxon>
        <taxon>Fungi</taxon>
        <taxon>Dikarya</taxon>
        <taxon>Ascomycota</taxon>
        <taxon>Pezizomycotina</taxon>
        <taxon>Eurotiomycetes</taxon>
        <taxon>Eurotiomycetidae</taxon>
        <taxon>Eurotiales</taxon>
        <taxon>Aspergillaceae</taxon>
        <taxon>Penicillium</taxon>
    </lineage>
</organism>
<dbReference type="EMBL" id="CDHK01000009">
    <property type="protein sequence ID" value="CEJ60688.1"/>
    <property type="molecule type" value="Genomic_DNA"/>
</dbReference>
<evidence type="ECO:0000256" key="2">
    <source>
        <dbReference type="ARBA" id="ARBA00004496"/>
    </source>
</evidence>
<reference evidence="11" key="1">
    <citation type="journal article" date="2015" name="Genome Announc.">
        <title>Draft genome sequence of the fungus Penicillium brasilianum MG11.</title>
        <authorList>
            <person name="Horn F."/>
            <person name="Linde J."/>
            <person name="Mattern D.J."/>
            <person name="Walther G."/>
            <person name="Guthke R."/>
            <person name="Brakhage A.A."/>
            <person name="Valiante V."/>
        </authorList>
    </citation>
    <scope>NUCLEOTIDE SEQUENCE [LARGE SCALE GENOMIC DNA]</scope>
    <source>
        <strain evidence="11">MG11</strain>
    </source>
</reference>
<dbReference type="InterPro" id="IPR000172">
    <property type="entry name" value="GMC_OxRdtase_N"/>
</dbReference>
<feature type="domain" description="Glucose-methanol-choline oxidoreductase N-terminal" evidence="9">
    <location>
        <begin position="295"/>
        <end position="309"/>
    </location>
</feature>
<dbReference type="GO" id="GO:0050660">
    <property type="term" value="F:flavin adenine dinucleotide binding"/>
    <property type="evidence" value="ECO:0007669"/>
    <property type="project" value="InterPro"/>
</dbReference>
<dbReference type="GO" id="GO:0016614">
    <property type="term" value="F:oxidoreductase activity, acting on CH-OH group of donors"/>
    <property type="evidence" value="ECO:0007669"/>
    <property type="project" value="InterPro"/>
</dbReference>
<evidence type="ECO:0000256" key="7">
    <source>
        <dbReference type="RuleBase" id="RU003968"/>
    </source>
</evidence>
<keyword evidence="11" id="KW-1185">Reference proteome</keyword>
<dbReference type="SUPFAM" id="SSF51905">
    <property type="entry name" value="FAD/NAD(P)-binding domain"/>
    <property type="match status" value="1"/>
</dbReference>
<dbReference type="PROSITE" id="PS00623">
    <property type="entry name" value="GMC_OXRED_1"/>
    <property type="match status" value="1"/>
</dbReference>
<accession>A0A0F7TVE3</accession>
<dbReference type="PANTHER" id="PTHR11552:SF210">
    <property type="entry name" value="GLUCOSE-METHANOL-CHOLINE OXIDOREDUCTASE N-TERMINAL DOMAIN-CONTAINING PROTEIN-RELATED"/>
    <property type="match status" value="1"/>
</dbReference>
<evidence type="ECO:0000256" key="1">
    <source>
        <dbReference type="ARBA" id="ARBA00004191"/>
    </source>
</evidence>
<dbReference type="Pfam" id="PF05199">
    <property type="entry name" value="GMC_oxred_C"/>
    <property type="match status" value="1"/>
</dbReference>
<evidence type="ECO:0000256" key="3">
    <source>
        <dbReference type="ARBA" id="ARBA00010790"/>
    </source>
</evidence>
<dbReference type="AlphaFoldDB" id="A0A0F7TVE3"/>
<dbReference type="OrthoDB" id="269227at2759"/>
<gene>
    <name evidence="10" type="ORF">PMG11_09253</name>
</gene>
<evidence type="ECO:0000313" key="11">
    <source>
        <dbReference type="Proteomes" id="UP000042958"/>
    </source>
</evidence>
<feature type="domain" description="Glucose-methanol-choline oxidoreductase N-terminal" evidence="8">
    <location>
        <begin position="103"/>
        <end position="126"/>
    </location>
</feature>
<dbReference type="Gene3D" id="3.50.50.60">
    <property type="entry name" value="FAD/NAD(P)-binding domain"/>
    <property type="match status" value="1"/>
</dbReference>
<comment type="similarity">
    <text evidence="3 7">Belongs to the GMC oxidoreductase family.</text>
</comment>
<dbReference type="InterPro" id="IPR007867">
    <property type="entry name" value="GMC_OxRtase_C"/>
</dbReference>
<evidence type="ECO:0000259" key="9">
    <source>
        <dbReference type="PROSITE" id="PS00624"/>
    </source>
</evidence>
<dbReference type="Gene3D" id="3.30.560.10">
    <property type="entry name" value="Glucose Oxidase, domain 3"/>
    <property type="match status" value="1"/>
</dbReference>
<keyword evidence="4" id="KW-0963">Cytoplasm</keyword>
<dbReference type="Proteomes" id="UP000042958">
    <property type="component" value="Unassembled WGS sequence"/>
</dbReference>
<comment type="subcellular location">
    <subcellularLocation>
        <location evidence="2">Cytoplasm</location>
    </subcellularLocation>
    <subcellularLocation>
        <location evidence="1">Secreted</location>
        <location evidence="1">Cell wall</location>
    </subcellularLocation>
</comment>
<sequence>MGERGPTTGVDSPTCSIEEFTSTSFDYIICGGGTAGCVIAARLSENPDVTVGVVEAGKYRIGDPLVDTPAAFFQMFEDPEYDWCLYSAPQKENRGRIHHIPRGKLLGGSSGINYMMYVRGSRQDYDDWAELVEDESWSADTMQQYMRKHQTLEPYDEAITDRSTMPFVGEFHGTSGPVRTSFNDSILPIENDVIKACDEVTGFTKKPTDPWSGDHIGFYHTLGAIIRTGPNKGKRSYAARGYYEANKARPNLKVLCSTLVNKVVLDGNKATGVSISHDGKDFEVAAKREVIVCGGALKSPQILELSGIGDPEVLKAAGVECKVANPAVGANFQDHNITLAVYETQPGTVTLDTFYQNPEVMENAQKQYAETSSGPLSCTSTMQGFFPAKSVMSEAEIEAVVQSIRDIKPTSKFHERQLKQIISHIESDVSANIQIVLIPATANLDGVEHQRYIFPPASPDKPAGLTFAICLQYPVARGYVHIDSAGMFPCLHSAWSSSKSSIPQLTLPIDPTKPPVVQPNYAGHDADVTILGAGLRWVDKVRQSAHLKSSFAGRTFPEPSVDLTDIAAAKEAVHDVVAGEYHVCGSVAMGDALDSRLRVKGVQGLRVADASVFPNNVSGNIVSSVYAVAEKASDMIRADWDFAPLKDTMV</sequence>
<name>A0A0F7TVE3_PENBI</name>
<dbReference type="SUPFAM" id="SSF54373">
    <property type="entry name" value="FAD-linked reductases, C-terminal domain"/>
    <property type="match status" value="2"/>
</dbReference>
<evidence type="ECO:0000256" key="5">
    <source>
        <dbReference type="ARBA" id="ARBA00022512"/>
    </source>
</evidence>
<dbReference type="Pfam" id="PF00732">
    <property type="entry name" value="GMC_oxred_N"/>
    <property type="match status" value="1"/>
</dbReference>
<keyword evidence="5" id="KW-0134">Cell wall</keyword>
<proteinExistence type="inferred from homology"/>
<evidence type="ECO:0000259" key="8">
    <source>
        <dbReference type="PROSITE" id="PS00623"/>
    </source>
</evidence>
<keyword evidence="5" id="KW-0964">Secreted</keyword>
<dbReference type="InterPro" id="IPR012132">
    <property type="entry name" value="GMC_OxRdtase"/>
</dbReference>